<feature type="domain" description="FecR protein" evidence="2">
    <location>
        <begin position="141"/>
        <end position="229"/>
    </location>
</feature>
<keyword evidence="5" id="KW-1185">Reference proteome</keyword>
<dbReference type="PANTHER" id="PTHR30273:SF2">
    <property type="entry name" value="PROTEIN FECR"/>
    <property type="match status" value="1"/>
</dbReference>
<evidence type="ECO:0000259" key="2">
    <source>
        <dbReference type="Pfam" id="PF04773"/>
    </source>
</evidence>
<dbReference type="PIRSF" id="PIRSF018266">
    <property type="entry name" value="FecR"/>
    <property type="match status" value="1"/>
</dbReference>
<keyword evidence="1" id="KW-1133">Transmembrane helix</keyword>
<keyword evidence="1" id="KW-0472">Membrane</keyword>
<sequence>MVDYVHYQIEDFIGDEAFRRWVLKPTVADTIFWENWLQSHPQRADRIWAARQFVEALQEAQENLSDSDFEQQINRITDARLSREAQTVPTQPHFWKKIRVAAAVVLVVGMGSLFYYVYQPSFRTTHVEATKTTELRTITNRTSSPQLLTLMDGSRVKLEPGSQVRFPKTFDEKQRNVYLEGEAFFEVTRNPEQPFVVYAHELVAKVLGTSFTIRSFEKNVQVVVRTGKVAVFTRTTQEKAKPVILTPNQQVVFTEKKPELKRTLVEAPQPTPEALGQTLSFDRTPLPQVFDQLQKTYQIPITYNRTVFSECQLTAELGQEPLFEKLDMICRTVNAHYEVRDGQIFIQGKKCQ</sequence>
<dbReference type="Gene3D" id="2.60.120.1440">
    <property type="match status" value="1"/>
</dbReference>
<dbReference type="Gene3D" id="3.55.50.30">
    <property type="match status" value="1"/>
</dbReference>
<dbReference type="PANTHER" id="PTHR30273">
    <property type="entry name" value="PERIPLASMIC SIGNAL SENSOR AND SIGMA FACTOR ACTIVATOR FECR-RELATED"/>
    <property type="match status" value="1"/>
</dbReference>
<accession>A0A2S7ISP8</accession>
<name>A0A2S7ISP8_9BACT</name>
<dbReference type="InterPro" id="IPR006860">
    <property type="entry name" value="FecR"/>
</dbReference>
<comment type="caution">
    <text evidence="4">The sequence shown here is derived from an EMBL/GenBank/DDBJ whole genome shotgun (WGS) entry which is preliminary data.</text>
</comment>
<dbReference type="AlphaFoldDB" id="A0A2S7ISP8"/>
<organism evidence="4 5">
    <name type="scientific">Siphonobacter curvatus</name>
    <dbReference type="NCBI Taxonomy" id="2094562"/>
    <lineage>
        <taxon>Bacteria</taxon>
        <taxon>Pseudomonadati</taxon>
        <taxon>Bacteroidota</taxon>
        <taxon>Cytophagia</taxon>
        <taxon>Cytophagales</taxon>
        <taxon>Cytophagaceae</taxon>
        <taxon>Siphonobacter</taxon>
    </lineage>
</organism>
<dbReference type="OrthoDB" id="1099916at2"/>
<dbReference type="Pfam" id="PF04773">
    <property type="entry name" value="FecR"/>
    <property type="match status" value="1"/>
</dbReference>
<feature type="transmembrane region" description="Helical" evidence="1">
    <location>
        <begin position="100"/>
        <end position="118"/>
    </location>
</feature>
<dbReference type="GO" id="GO:0016989">
    <property type="term" value="F:sigma factor antagonist activity"/>
    <property type="evidence" value="ECO:0007669"/>
    <property type="project" value="TreeGrafter"/>
</dbReference>
<proteinExistence type="predicted"/>
<feature type="domain" description="Protein FecR C-terminal" evidence="3">
    <location>
        <begin position="279"/>
        <end position="346"/>
    </location>
</feature>
<keyword evidence="1" id="KW-0812">Transmembrane</keyword>
<dbReference type="EMBL" id="PTRA01000001">
    <property type="protein sequence ID" value="PQA60747.1"/>
    <property type="molecule type" value="Genomic_DNA"/>
</dbReference>
<evidence type="ECO:0000259" key="3">
    <source>
        <dbReference type="Pfam" id="PF16344"/>
    </source>
</evidence>
<evidence type="ECO:0000256" key="1">
    <source>
        <dbReference type="SAM" id="Phobius"/>
    </source>
</evidence>
<evidence type="ECO:0000313" key="4">
    <source>
        <dbReference type="EMBL" id="PQA60747.1"/>
    </source>
</evidence>
<dbReference type="InterPro" id="IPR012373">
    <property type="entry name" value="Ferrdict_sens_TM"/>
</dbReference>
<dbReference type="Proteomes" id="UP000239590">
    <property type="component" value="Unassembled WGS sequence"/>
</dbReference>
<evidence type="ECO:0000313" key="5">
    <source>
        <dbReference type="Proteomes" id="UP000239590"/>
    </source>
</evidence>
<gene>
    <name evidence="4" type="ORF">C5O19_14370</name>
</gene>
<dbReference type="RefSeq" id="WP_104713358.1">
    <property type="nucleotide sequence ID" value="NZ_PTRA01000001.1"/>
</dbReference>
<dbReference type="InterPro" id="IPR032508">
    <property type="entry name" value="FecR_C"/>
</dbReference>
<reference evidence="5" key="1">
    <citation type="submission" date="2018-02" db="EMBL/GenBank/DDBJ databases">
        <title>Genome sequencing of Solimonas sp. HR-BB.</title>
        <authorList>
            <person name="Lee Y."/>
            <person name="Jeon C.O."/>
        </authorList>
    </citation>
    <scope>NUCLEOTIDE SEQUENCE [LARGE SCALE GENOMIC DNA]</scope>
    <source>
        <strain evidence="5">HR-U</strain>
    </source>
</reference>
<dbReference type="Pfam" id="PF16344">
    <property type="entry name" value="FecR_C"/>
    <property type="match status" value="1"/>
</dbReference>
<protein>
    <submittedName>
        <fullName evidence="4">Iron dicitrate transport regulator FecR</fullName>
    </submittedName>
</protein>